<dbReference type="InterPro" id="IPR030678">
    <property type="entry name" value="Peptide/Ni-bd"/>
</dbReference>
<feature type="domain" description="Solute-binding protein family 5" evidence="3">
    <location>
        <begin position="89"/>
        <end position="457"/>
    </location>
</feature>
<dbReference type="PIRSF" id="PIRSF002741">
    <property type="entry name" value="MppA"/>
    <property type="match status" value="1"/>
</dbReference>
<evidence type="ECO:0000256" key="1">
    <source>
        <dbReference type="ARBA" id="ARBA00004418"/>
    </source>
</evidence>
<dbReference type="GO" id="GO:0015675">
    <property type="term" value="P:nickel cation transport"/>
    <property type="evidence" value="ECO:0007669"/>
    <property type="project" value="InterPro"/>
</dbReference>
<dbReference type="Pfam" id="PF00496">
    <property type="entry name" value="SBP_bac_5"/>
    <property type="match status" value="1"/>
</dbReference>
<accession>A0A211ZVP7</accession>
<sequence length="544" mass="59168">MASFPPVGSGNPVLTRRAALAWGAAGIAAAGAFRLPGSAWAAESDGDSLTYSWPSNVGPLNPHLYNPNQMFAQSMLYEPLVRYGEGGRIEPCLAENWTLSDDGRVYTFHLRQGVRFTDGAAFDAAAVKANFDAVLKNRDRHSWLEIVAQIEAAEAADPATFRLHLRRPYYPALYELSLIRPLRFLSPKAIPADGDTSKGIAAPVGTGPWKLVETALGERDVFARNDDYWGPKPALSRITVLVIPDPTTRGLALETGDIDLAYGTDQLSPQDIRRLQADPRFTVAISPPMSSRLLAMNTTQGPTADLAVRRAVLHGVNRGSIVRNVLLGLEAPAETLFATNLPYTDLGLPPYAFDRDAAARLLDQAGWAAGPDGTRQRDGQELAIDYYFPGADALQKAIAEAVQADLRPVGIAIRLHGEESNSVGSRQRSGDFGMITSDSWGAPYDPHSFMSSMRVPSHADYQAQRGLAMKAEIDARIGQVLVSTDEEARRADYRWLLTTLHEQAVYLPVSYTTVTAVHPIGVAVDRFGFTENEIPFERITRAAG</sequence>
<dbReference type="OrthoDB" id="9773508at2"/>
<dbReference type="PROSITE" id="PS51318">
    <property type="entry name" value="TAT"/>
    <property type="match status" value="1"/>
</dbReference>
<proteinExistence type="inferred from homology"/>
<dbReference type="InterPro" id="IPR011980">
    <property type="entry name" value="CntA-like"/>
</dbReference>
<keyword evidence="5" id="KW-1185">Reference proteome</keyword>
<dbReference type="GO" id="GO:0015833">
    <property type="term" value="P:peptide transport"/>
    <property type="evidence" value="ECO:0007669"/>
    <property type="project" value="TreeGrafter"/>
</dbReference>
<gene>
    <name evidence="4" type="ORF">BWR60_01030</name>
</gene>
<comment type="similarity">
    <text evidence="2">Belongs to the bacterial solute-binding protein 5 family.</text>
</comment>
<dbReference type="GO" id="GO:0030288">
    <property type="term" value="C:outer membrane-bounded periplasmic space"/>
    <property type="evidence" value="ECO:0007669"/>
    <property type="project" value="TreeGrafter"/>
</dbReference>
<comment type="caution">
    <text evidence="4">The sequence shown here is derived from an EMBL/GenBank/DDBJ whole genome shotgun (WGS) entry which is preliminary data.</text>
</comment>
<reference evidence="5" key="1">
    <citation type="submission" date="2017-05" db="EMBL/GenBank/DDBJ databases">
        <authorList>
            <person name="Macchi M."/>
            <person name="Festa S."/>
            <person name="Coppotelli B.M."/>
            <person name="Morelli I.S."/>
        </authorList>
    </citation>
    <scope>NUCLEOTIDE SEQUENCE [LARGE SCALE GENOMIC DNA]</scope>
    <source>
        <strain evidence="5">I</strain>
    </source>
</reference>
<evidence type="ECO:0000313" key="5">
    <source>
        <dbReference type="Proteomes" id="UP000196655"/>
    </source>
</evidence>
<evidence type="ECO:0000256" key="2">
    <source>
        <dbReference type="ARBA" id="ARBA00005695"/>
    </source>
</evidence>
<dbReference type="PANTHER" id="PTHR30290">
    <property type="entry name" value="PERIPLASMIC BINDING COMPONENT OF ABC TRANSPORTER"/>
    <property type="match status" value="1"/>
</dbReference>
<name>A0A211ZVP7_9PROT</name>
<dbReference type="AlphaFoldDB" id="A0A211ZVP7"/>
<evidence type="ECO:0000259" key="3">
    <source>
        <dbReference type="Pfam" id="PF00496"/>
    </source>
</evidence>
<dbReference type="InterPro" id="IPR006311">
    <property type="entry name" value="TAT_signal"/>
</dbReference>
<dbReference type="SUPFAM" id="SSF53850">
    <property type="entry name" value="Periplasmic binding protein-like II"/>
    <property type="match status" value="1"/>
</dbReference>
<dbReference type="GO" id="GO:0043190">
    <property type="term" value="C:ATP-binding cassette (ABC) transporter complex"/>
    <property type="evidence" value="ECO:0007669"/>
    <property type="project" value="InterPro"/>
</dbReference>
<dbReference type="EMBL" id="NHON01000001">
    <property type="protein sequence ID" value="OWJ69147.1"/>
    <property type="molecule type" value="Genomic_DNA"/>
</dbReference>
<protein>
    <submittedName>
        <fullName evidence="4">Nickel ABC transporter, nickel/metallophore periplasmic binding protein</fullName>
    </submittedName>
</protein>
<dbReference type="GO" id="GO:0020037">
    <property type="term" value="F:heme binding"/>
    <property type="evidence" value="ECO:0007669"/>
    <property type="project" value="InterPro"/>
</dbReference>
<dbReference type="CDD" id="cd08489">
    <property type="entry name" value="PBP2_NikA"/>
    <property type="match status" value="1"/>
</dbReference>
<dbReference type="PANTHER" id="PTHR30290:SF37">
    <property type="entry name" value="NICKEL-BINDING PERIPLASMIC PROTEIN"/>
    <property type="match status" value="1"/>
</dbReference>
<dbReference type="Gene3D" id="3.10.105.10">
    <property type="entry name" value="Dipeptide-binding Protein, Domain 3"/>
    <property type="match status" value="1"/>
</dbReference>
<dbReference type="InterPro" id="IPR039424">
    <property type="entry name" value="SBP_5"/>
</dbReference>
<dbReference type="Proteomes" id="UP000196655">
    <property type="component" value="Unassembled WGS sequence"/>
</dbReference>
<dbReference type="InterPro" id="IPR000914">
    <property type="entry name" value="SBP_5_dom"/>
</dbReference>
<dbReference type="RefSeq" id="WP_088149137.1">
    <property type="nucleotide sequence ID" value="NZ_NHON01000001.1"/>
</dbReference>
<evidence type="ECO:0000313" key="4">
    <source>
        <dbReference type="EMBL" id="OWJ69147.1"/>
    </source>
</evidence>
<dbReference type="GO" id="GO:0016151">
    <property type="term" value="F:nickel cation binding"/>
    <property type="evidence" value="ECO:0007669"/>
    <property type="project" value="InterPro"/>
</dbReference>
<dbReference type="GO" id="GO:1904680">
    <property type="term" value="F:peptide transmembrane transporter activity"/>
    <property type="evidence" value="ECO:0007669"/>
    <property type="project" value="TreeGrafter"/>
</dbReference>
<dbReference type="Gene3D" id="3.40.190.10">
    <property type="entry name" value="Periplasmic binding protein-like II"/>
    <property type="match status" value="1"/>
</dbReference>
<comment type="subcellular location">
    <subcellularLocation>
        <location evidence="1">Periplasm</location>
    </subcellularLocation>
</comment>
<organism evidence="4 5">
    <name type="scientific">Inquilinus limosus</name>
    <dbReference type="NCBI Taxonomy" id="171674"/>
    <lineage>
        <taxon>Bacteria</taxon>
        <taxon>Pseudomonadati</taxon>
        <taxon>Pseudomonadota</taxon>
        <taxon>Alphaproteobacteria</taxon>
        <taxon>Rhodospirillales</taxon>
        <taxon>Rhodospirillaceae</taxon>
        <taxon>Inquilinus</taxon>
    </lineage>
</organism>
<dbReference type="NCBIfam" id="TIGR02294">
    <property type="entry name" value="nickel_nikA"/>
    <property type="match status" value="1"/>
</dbReference>